<reference evidence="1" key="2">
    <citation type="submission" date="2020-09" db="EMBL/GenBank/DDBJ databases">
        <authorList>
            <person name="Sun Q."/>
            <person name="Zhou Y."/>
        </authorList>
    </citation>
    <scope>NUCLEOTIDE SEQUENCE</scope>
    <source>
        <strain evidence="1">CGMCC 4.3508</strain>
    </source>
</reference>
<reference evidence="1" key="1">
    <citation type="journal article" date="2014" name="Int. J. Syst. Evol. Microbiol.">
        <title>Complete genome sequence of Corynebacterium casei LMG S-19264T (=DSM 44701T), isolated from a smear-ripened cheese.</title>
        <authorList>
            <consortium name="US DOE Joint Genome Institute (JGI-PGF)"/>
            <person name="Walter F."/>
            <person name="Albersmeier A."/>
            <person name="Kalinowski J."/>
            <person name="Ruckert C."/>
        </authorList>
    </citation>
    <scope>NUCLEOTIDE SEQUENCE</scope>
    <source>
        <strain evidence="1">CGMCC 4.3508</strain>
    </source>
</reference>
<keyword evidence="2" id="KW-1185">Reference proteome</keyword>
<organism evidence="1 2">
    <name type="scientific">Nocardia jinanensis</name>
    <dbReference type="NCBI Taxonomy" id="382504"/>
    <lineage>
        <taxon>Bacteria</taxon>
        <taxon>Bacillati</taxon>
        <taxon>Actinomycetota</taxon>
        <taxon>Actinomycetes</taxon>
        <taxon>Mycobacteriales</taxon>
        <taxon>Nocardiaceae</taxon>
        <taxon>Nocardia</taxon>
    </lineage>
</organism>
<evidence type="ECO:0000313" key="1">
    <source>
        <dbReference type="EMBL" id="GGK97907.1"/>
    </source>
</evidence>
<evidence type="ECO:0000313" key="2">
    <source>
        <dbReference type="Proteomes" id="UP000638263"/>
    </source>
</evidence>
<proteinExistence type="predicted"/>
<sequence length="69" mass="7156">MRPSTIVAAAMATHRPAVSVKSVARTELGTARTVLVAGPHVCPTRDPAGMIAEAALEQLLVVIPEIELA</sequence>
<dbReference type="AlphaFoldDB" id="A0A917VLR0"/>
<dbReference type="EMBL" id="BMMH01000002">
    <property type="protein sequence ID" value="GGK97907.1"/>
    <property type="molecule type" value="Genomic_DNA"/>
</dbReference>
<protein>
    <submittedName>
        <fullName evidence="1">Uncharacterized protein</fullName>
    </submittedName>
</protein>
<name>A0A917VLR0_9NOCA</name>
<accession>A0A917VLR0</accession>
<dbReference type="Proteomes" id="UP000638263">
    <property type="component" value="Unassembled WGS sequence"/>
</dbReference>
<gene>
    <name evidence="1" type="ORF">GCM10011588_10540</name>
</gene>
<comment type="caution">
    <text evidence="1">The sequence shown here is derived from an EMBL/GenBank/DDBJ whole genome shotgun (WGS) entry which is preliminary data.</text>
</comment>